<dbReference type="InterPro" id="IPR027417">
    <property type="entry name" value="P-loop_NTPase"/>
</dbReference>
<dbReference type="Proteomes" id="UP000004750">
    <property type="component" value="Unassembled WGS sequence"/>
</dbReference>
<dbReference type="Gene3D" id="3.40.50.300">
    <property type="entry name" value="P-loop containing nucleotide triphosphate hydrolases"/>
    <property type="match status" value="1"/>
</dbReference>
<feature type="domain" description="KAP NTPase" evidence="2">
    <location>
        <begin position="50"/>
        <end position="299"/>
    </location>
</feature>
<evidence type="ECO:0000313" key="4">
    <source>
        <dbReference type="Proteomes" id="UP000004750"/>
    </source>
</evidence>
<accession>G9ZG52</accession>
<dbReference type="Pfam" id="PF07693">
    <property type="entry name" value="KAP_NTPase"/>
    <property type="match status" value="1"/>
</dbReference>
<dbReference type="InterPro" id="IPR011646">
    <property type="entry name" value="KAP_P-loop"/>
</dbReference>
<gene>
    <name evidence="3" type="ORF">HMPREF9080_01766</name>
</gene>
<name>G9ZG52_9GAMM</name>
<sequence>MTNQDTSSPNDPNQKAFIPEDLFERTKIAEKIFRILQNEIEENNNQEYNSNLDSFFPMLVDGNWGTGKTVFCHRLENYINNHCPSENYKHIQTIYIDAFEYDHTDNPLFVLLSKIIQYLKDKDDRNQADKINIITNSARKVLWPVAKSIAKAGGLAIIEALVTSLVAELPNEDELGNTLTKESIKNIGNTVQQRIEKLFQKEESESQSIAALKQALSDYAAENPLVIFIDELDRCKPAFALDMLEVIKHIFDIPNVKFILFTFERQLEESIKHRYGQHIDSQRYLDKFIKFRIQLPTQISLPGIPASGIISNTHQYIKNLINSTLFNNIPKNGNAEFNNFLRFMISLHNISLRNAETIIRYFNFYVKTKRINSLTIDLAILLFYCIILYVIDPNLCIRVYNKKATVQEVSSFLGIEEQSNNNRLLHSELESIPIRRVLTLITMYPNYNQMQEFIDFLTKRSLLDWVSMDKTASLLDQGYVLLHFKEKDDIVTRFSVNKIEELISDIAFY</sequence>
<proteinExistence type="predicted"/>
<dbReference type="HOGENOM" id="CLU_039725_3_0_6"/>
<evidence type="ECO:0000256" key="1">
    <source>
        <dbReference type="SAM" id="Phobius"/>
    </source>
</evidence>
<dbReference type="PATRIC" id="fig|797473.3.peg.1430"/>
<reference evidence="3 4" key="1">
    <citation type="submission" date="2011-08" db="EMBL/GenBank/DDBJ databases">
        <authorList>
            <person name="Weinstock G."/>
            <person name="Sodergren E."/>
            <person name="Clifton S."/>
            <person name="Fulton L."/>
            <person name="Fulton B."/>
            <person name="Courtney L."/>
            <person name="Fronick C."/>
            <person name="Harrison M."/>
            <person name="Strong C."/>
            <person name="Farmer C."/>
            <person name="Delahaunty K."/>
            <person name="Markovic C."/>
            <person name="Hall O."/>
            <person name="Minx P."/>
            <person name="Tomlinson C."/>
            <person name="Mitreva M."/>
            <person name="Hou S."/>
            <person name="Chen J."/>
            <person name="Wollam A."/>
            <person name="Pepin K.H."/>
            <person name="Johnson M."/>
            <person name="Bhonagiri V."/>
            <person name="Zhang X."/>
            <person name="Suruliraj S."/>
            <person name="Warren W."/>
            <person name="Chinwalla A."/>
            <person name="Mardis E.R."/>
            <person name="Wilson R.K."/>
        </authorList>
    </citation>
    <scope>NUCLEOTIDE SEQUENCE [LARGE SCALE GENOMIC DNA]</scope>
    <source>
        <strain evidence="3 4">F0432</strain>
    </source>
</reference>
<dbReference type="RefSeq" id="WP_006985766.1">
    <property type="nucleotide sequence ID" value="NZ_JH417935.1"/>
</dbReference>
<protein>
    <submittedName>
        <fullName evidence="3">p-loop domain protein, KAP family</fullName>
    </submittedName>
</protein>
<comment type="caution">
    <text evidence="3">The sequence shown here is derived from an EMBL/GenBank/DDBJ whole genome shotgun (WGS) entry which is preliminary data.</text>
</comment>
<feature type="transmembrane region" description="Helical" evidence="1">
    <location>
        <begin position="371"/>
        <end position="391"/>
    </location>
</feature>
<dbReference type="AlphaFoldDB" id="G9ZG52"/>
<dbReference type="SUPFAM" id="SSF52540">
    <property type="entry name" value="P-loop containing nucleoside triphosphate hydrolases"/>
    <property type="match status" value="1"/>
</dbReference>
<organism evidence="3 4">
    <name type="scientific">Cardiobacterium valvarum F0432</name>
    <dbReference type="NCBI Taxonomy" id="797473"/>
    <lineage>
        <taxon>Bacteria</taxon>
        <taxon>Pseudomonadati</taxon>
        <taxon>Pseudomonadota</taxon>
        <taxon>Gammaproteobacteria</taxon>
        <taxon>Cardiobacteriales</taxon>
        <taxon>Cardiobacteriaceae</taxon>
        <taxon>Cardiobacterium</taxon>
    </lineage>
</organism>
<evidence type="ECO:0000313" key="3">
    <source>
        <dbReference type="EMBL" id="EHM53408.1"/>
    </source>
</evidence>
<keyword evidence="1" id="KW-0812">Transmembrane</keyword>
<dbReference type="STRING" id="797473.HMPREF9080_01766"/>
<keyword evidence="1" id="KW-0472">Membrane</keyword>
<dbReference type="EMBL" id="AGCM01000101">
    <property type="protein sequence ID" value="EHM53408.1"/>
    <property type="molecule type" value="Genomic_DNA"/>
</dbReference>
<evidence type="ECO:0000259" key="2">
    <source>
        <dbReference type="Pfam" id="PF07693"/>
    </source>
</evidence>
<keyword evidence="1" id="KW-1133">Transmembrane helix</keyword>